<dbReference type="RefSeq" id="WP_264499580.1">
    <property type="nucleotide sequence ID" value="NZ_JAPDDS010000001.1"/>
</dbReference>
<dbReference type="Proteomes" id="UP001207930">
    <property type="component" value="Unassembled WGS sequence"/>
</dbReference>
<evidence type="ECO:0000313" key="2">
    <source>
        <dbReference type="Proteomes" id="UP001207930"/>
    </source>
</evidence>
<comment type="caution">
    <text evidence="1">The sequence shown here is derived from an EMBL/GenBank/DDBJ whole genome shotgun (WGS) entry which is preliminary data.</text>
</comment>
<keyword evidence="2" id="KW-1185">Reference proteome</keyword>
<evidence type="ECO:0000313" key="1">
    <source>
        <dbReference type="EMBL" id="MCW1883622.1"/>
    </source>
</evidence>
<reference evidence="1 2" key="1">
    <citation type="submission" date="2022-10" db="EMBL/GenBank/DDBJ databases">
        <title>Luteolibacter flavescens strain MCCC 1K03193, whole genome shotgun sequencing project.</title>
        <authorList>
            <person name="Zhao G."/>
            <person name="Shen L."/>
        </authorList>
    </citation>
    <scope>NUCLEOTIDE SEQUENCE [LARGE SCALE GENOMIC DNA]</scope>
    <source>
        <strain evidence="1 2">MCCC 1K03193</strain>
    </source>
</reference>
<dbReference type="EMBL" id="JAPDDS010000001">
    <property type="protein sequence ID" value="MCW1883622.1"/>
    <property type="molecule type" value="Genomic_DNA"/>
</dbReference>
<gene>
    <name evidence="1" type="ORF">OKA04_02710</name>
</gene>
<name>A0ABT3FJ77_9BACT</name>
<organism evidence="1 2">
    <name type="scientific">Luteolibacter flavescens</name>
    <dbReference type="NCBI Taxonomy" id="1859460"/>
    <lineage>
        <taxon>Bacteria</taxon>
        <taxon>Pseudomonadati</taxon>
        <taxon>Verrucomicrobiota</taxon>
        <taxon>Verrucomicrobiia</taxon>
        <taxon>Verrucomicrobiales</taxon>
        <taxon>Verrucomicrobiaceae</taxon>
        <taxon>Luteolibacter</taxon>
    </lineage>
</organism>
<accession>A0ABT3FJ77</accession>
<sequence length="53" mass="5990">MPANLDAHDDFPLAERAIRFFRRLVLNEKIAPANDPRQIHAPTAIYRQFGSGA</sequence>
<protein>
    <submittedName>
        <fullName evidence="1">Uncharacterized protein</fullName>
    </submittedName>
</protein>
<proteinExistence type="predicted"/>